<name>D6NK10_9ZZZZ</name>
<organism evidence="2">
    <name type="scientific">uncultured microorganism</name>
    <dbReference type="NCBI Taxonomy" id="358574"/>
    <lineage>
        <taxon>unclassified sequences</taxon>
        <taxon>environmental samples</taxon>
    </lineage>
</organism>
<dbReference type="SMART" id="SM01301">
    <property type="entry name" value="PTPlike_phytase"/>
    <property type="match status" value="1"/>
</dbReference>
<dbReference type="Pfam" id="PF14566">
    <property type="entry name" value="PTPlike_phytase"/>
    <property type="match status" value="1"/>
</dbReference>
<dbReference type="EMBL" id="GU457431">
    <property type="protein sequence ID" value="ADG23212.1"/>
    <property type="molecule type" value="Genomic_DNA"/>
</dbReference>
<feature type="domain" description="Tyrosine specific protein phosphatases" evidence="1">
    <location>
        <begin position="222"/>
        <end position="255"/>
    </location>
</feature>
<reference evidence="2" key="1">
    <citation type="journal article" date="2011" name="Environ. Microbiol.">
        <title>Diversity, abundance and characterization of ruminal cysteine phytases suggest their important role in phytate degradation.</title>
        <authorList>
            <person name="Huang H."/>
            <person name="Zhang R."/>
            <person name="Fu D."/>
            <person name="Luo J."/>
            <person name="Li Z."/>
            <person name="Luo H."/>
            <person name="Shi P."/>
            <person name="Yang P."/>
            <person name="Diao Q."/>
            <person name="Yao B."/>
        </authorList>
    </citation>
    <scope>NUCLEOTIDE SEQUENCE</scope>
</reference>
<dbReference type="SUPFAM" id="SSF52799">
    <property type="entry name" value="(Phosphotyrosine protein) phosphatases II"/>
    <property type="match status" value="1"/>
</dbReference>
<dbReference type="InterPro" id="IPR000387">
    <property type="entry name" value="Tyr_Pase_dom"/>
</dbReference>
<dbReference type="PROSITE" id="PS50056">
    <property type="entry name" value="TYR_PHOSPHATASE_2"/>
    <property type="match status" value="1"/>
</dbReference>
<accession>D6NK10</accession>
<dbReference type="Gene3D" id="3.30.70.1690">
    <property type="match status" value="1"/>
</dbReference>
<proteinExistence type="predicted"/>
<sequence length="332" mass="38106">MKKSLALLFALALLLSSCSHQHYTYLRAAEERETVTAAQREEYAAFVWRFERRDREALPDNFRICRNEFRQRSAVPGYDPEFVPSRKGLDELKVSASSDFSAGELDAAIAEIRKYHDGPITVVDLRKETHGLLNGNHVSRYGKQNWDNIGLSREEIIASEKEIIHGTVGTQVETGSTRPGGRTSTMDVTTAQTEAELCASRGIGYFRLTVLDHCFSDPESIDAFIAFVRTLPENTWLHFHCQAGMGRTNMYLIFYDFLRNPDVPEKDIVYRHFNQGGNFMYYQGDKPNEEEYKIPLAKEKAEMIPLVRQYIQEQQPKGFKLSWTQWKARTAD</sequence>
<evidence type="ECO:0000313" key="2">
    <source>
        <dbReference type="EMBL" id="ADG23212.1"/>
    </source>
</evidence>
<dbReference type="AlphaFoldDB" id="D6NK10"/>
<dbReference type="InterPro" id="IPR029021">
    <property type="entry name" value="Prot-tyrosine_phosphatase-like"/>
</dbReference>
<dbReference type="Gene3D" id="3.90.190.10">
    <property type="entry name" value="Protein tyrosine phosphatase superfamily"/>
    <property type="match status" value="1"/>
</dbReference>
<protein>
    <submittedName>
        <fullName evidence="2">PTP-like phytase</fullName>
    </submittedName>
</protein>
<evidence type="ECO:0000259" key="1">
    <source>
        <dbReference type="PROSITE" id="PS50056"/>
    </source>
</evidence>
<dbReference type="PROSITE" id="PS51257">
    <property type="entry name" value="PROKAR_LIPOPROTEIN"/>
    <property type="match status" value="1"/>
</dbReference>